<evidence type="ECO:0000313" key="1">
    <source>
        <dbReference type="EMBL" id="CAH2715294.1"/>
    </source>
</evidence>
<protein>
    <submittedName>
        <fullName evidence="1">Uncharacterized protein</fullName>
    </submittedName>
</protein>
<dbReference type="Proteomes" id="UP000838308">
    <property type="component" value="Unassembled WGS sequence"/>
</dbReference>
<gene>
    <name evidence="1" type="ORF">BACCIP111895_02478</name>
</gene>
<evidence type="ECO:0000313" key="2">
    <source>
        <dbReference type="Proteomes" id="UP000838308"/>
    </source>
</evidence>
<dbReference type="EMBL" id="CALBWS010000015">
    <property type="protein sequence ID" value="CAH2715294.1"/>
    <property type="molecule type" value="Genomic_DNA"/>
</dbReference>
<organism evidence="1 2">
    <name type="scientific">Neobacillus rhizosphaerae</name>
    <dbReference type="NCBI Taxonomy" id="2880965"/>
    <lineage>
        <taxon>Bacteria</taxon>
        <taxon>Bacillati</taxon>
        <taxon>Bacillota</taxon>
        <taxon>Bacilli</taxon>
        <taxon>Bacillales</taxon>
        <taxon>Bacillaceae</taxon>
        <taxon>Neobacillus</taxon>
    </lineage>
</organism>
<name>A0ABM9ERP7_9BACI</name>
<proteinExistence type="predicted"/>
<sequence>MRKAEAPSQRDTRIGRGSERLLFNLLAGLAYDLDPPGAGARQLSKFSDIISDFRKN</sequence>
<accession>A0ABM9ERP7</accession>
<keyword evidence="2" id="KW-1185">Reference proteome</keyword>
<comment type="caution">
    <text evidence="1">The sequence shown here is derived from an EMBL/GenBank/DDBJ whole genome shotgun (WGS) entry which is preliminary data.</text>
</comment>
<reference evidence="1" key="1">
    <citation type="submission" date="2022-04" db="EMBL/GenBank/DDBJ databases">
        <authorList>
            <person name="Criscuolo A."/>
        </authorList>
    </citation>
    <scope>NUCLEOTIDE SEQUENCE</scope>
    <source>
        <strain evidence="1">CIP111895</strain>
    </source>
</reference>